<feature type="chain" id="PRO_5046636703" evidence="1">
    <location>
        <begin position="21"/>
        <end position="102"/>
    </location>
</feature>
<evidence type="ECO:0000313" key="3">
    <source>
        <dbReference type="Proteomes" id="UP001597327"/>
    </source>
</evidence>
<keyword evidence="1" id="KW-0732">Signal</keyword>
<comment type="caution">
    <text evidence="2">The sequence shown here is derived from an EMBL/GenBank/DDBJ whole genome shotgun (WGS) entry which is preliminary data.</text>
</comment>
<name>A0ABW4JTU4_9HYPH</name>
<protein>
    <submittedName>
        <fullName evidence="2">Uncharacterized protein</fullName>
    </submittedName>
</protein>
<organism evidence="2 3">
    <name type="scientific">Roseibium aestuarii</name>
    <dbReference type="NCBI Taxonomy" id="2600299"/>
    <lineage>
        <taxon>Bacteria</taxon>
        <taxon>Pseudomonadati</taxon>
        <taxon>Pseudomonadota</taxon>
        <taxon>Alphaproteobacteria</taxon>
        <taxon>Hyphomicrobiales</taxon>
        <taxon>Stappiaceae</taxon>
        <taxon>Roseibium</taxon>
    </lineage>
</organism>
<evidence type="ECO:0000313" key="2">
    <source>
        <dbReference type="EMBL" id="MFD1695547.1"/>
    </source>
</evidence>
<evidence type="ECO:0000256" key="1">
    <source>
        <dbReference type="SAM" id="SignalP"/>
    </source>
</evidence>
<keyword evidence="3" id="KW-1185">Reference proteome</keyword>
<feature type="signal peptide" evidence="1">
    <location>
        <begin position="1"/>
        <end position="20"/>
    </location>
</feature>
<gene>
    <name evidence="2" type="ORF">ACFSC7_08455</name>
</gene>
<dbReference type="Proteomes" id="UP001597327">
    <property type="component" value="Unassembled WGS sequence"/>
</dbReference>
<dbReference type="EMBL" id="JBHUFA010000001">
    <property type="protein sequence ID" value="MFD1695547.1"/>
    <property type="molecule type" value="Genomic_DNA"/>
</dbReference>
<dbReference type="RefSeq" id="WP_149890724.1">
    <property type="nucleotide sequence ID" value="NZ_JBHUFA010000001.1"/>
</dbReference>
<accession>A0ABW4JTU4</accession>
<proteinExistence type="predicted"/>
<reference evidence="3" key="1">
    <citation type="journal article" date="2019" name="Int. J. Syst. Evol. Microbiol.">
        <title>The Global Catalogue of Microorganisms (GCM) 10K type strain sequencing project: providing services to taxonomists for standard genome sequencing and annotation.</title>
        <authorList>
            <consortium name="The Broad Institute Genomics Platform"/>
            <consortium name="The Broad Institute Genome Sequencing Center for Infectious Disease"/>
            <person name="Wu L."/>
            <person name="Ma J."/>
        </authorList>
    </citation>
    <scope>NUCLEOTIDE SEQUENCE [LARGE SCALE GENOMIC DNA]</scope>
    <source>
        <strain evidence="3">JCM 3369</strain>
    </source>
</reference>
<sequence>MSRSFIATYFSAACLLLIVAAVQPGRGEAVAVISAPWSGLAAEVVAQAGGRIVSTSAGGRVAISQGGAGTGVGRFYAAGAIAVVSARVWQSCATMFSGERGR</sequence>